<keyword evidence="1" id="KW-0472">Membrane</keyword>
<feature type="transmembrane region" description="Helical" evidence="1">
    <location>
        <begin position="43"/>
        <end position="61"/>
    </location>
</feature>
<accession>A0A316E9D9</accession>
<feature type="transmembrane region" description="Helical" evidence="1">
    <location>
        <begin position="168"/>
        <end position="190"/>
    </location>
</feature>
<name>A0A316E9D9_9FLAO</name>
<proteinExistence type="predicted"/>
<evidence type="ECO:0008006" key="4">
    <source>
        <dbReference type="Google" id="ProtNLM"/>
    </source>
</evidence>
<comment type="caution">
    <text evidence="2">The sequence shown here is derived from an EMBL/GenBank/DDBJ whole genome shotgun (WGS) entry which is preliminary data.</text>
</comment>
<dbReference type="EMBL" id="QGGP01000002">
    <property type="protein sequence ID" value="PWK19500.1"/>
    <property type="molecule type" value="Genomic_DNA"/>
</dbReference>
<dbReference type="Proteomes" id="UP000245430">
    <property type="component" value="Unassembled WGS sequence"/>
</dbReference>
<feature type="transmembrane region" description="Helical" evidence="1">
    <location>
        <begin position="67"/>
        <end position="90"/>
    </location>
</feature>
<organism evidence="2 3">
    <name type="scientific">Xanthomarina spongicola</name>
    <dbReference type="NCBI Taxonomy" id="570520"/>
    <lineage>
        <taxon>Bacteria</taxon>
        <taxon>Pseudomonadati</taxon>
        <taxon>Bacteroidota</taxon>
        <taxon>Flavobacteriia</taxon>
        <taxon>Flavobacteriales</taxon>
        <taxon>Flavobacteriaceae</taxon>
        <taxon>Xanthomarina</taxon>
    </lineage>
</organism>
<feature type="transmembrane region" description="Helical" evidence="1">
    <location>
        <begin position="196"/>
        <end position="214"/>
    </location>
</feature>
<keyword evidence="1" id="KW-1133">Transmembrane helix</keyword>
<evidence type="ECO:0000313" key="2">
    <source>
        <dbReference type="EMBL" id="PWK19500.1"/>
    </source>
</evidence>
<reference evidence="2 3" key="1">
    <citation type="submission" date="2018-05" db="EMBL/GenBank/DDBJ databases">
        <title>Genomic Encyclopedia of Archaeal and Bacterial Type Strains, Phase II (KMG-II): from individual species to whole genera.</title>
        <authorList>
            <person name="Goeker M."/>
        </authorList>
    </citation>
    <scope>NUCLEOTIDE SEQUENCE [LARGE SCALE GENOMIC DNA]</scope>
    <source>
        <strain evidence="2 3">DSM 22637</strain>
    </source>
</reference>
<evidence type="ECO:0000256" key="1">
    <source>
        <dbReference type="SAM" id="Phobius"/>
    </source>
</evidence>
<dbReference type="AlphaFoldDB" id="A0A316E9D9"/>
<feature type="transmembrane region" description="Helical" evidence="1">
    <location>
        <begin position="6"/>
        <end position="36"/>
    </location>
</feature>
<feature type="transmembrane region" description="Helical" evidence="1">
    <location>
        <begin position="102"/>
        <end position="123"/>
    </location>
</feature>
<protein>
    <recommendedName>
        <fullName evidence="4">YhhN-like protein</fullName>
    </recommendedName>
</protein>
<keyword evidence="1" id="KW-0812">Transmembrane</keyword>
<keyword evidence="3" id="KW-1185">Reference proteome</keyword>
<feature type="transmembrane region" description="Helical" evidence="1">
    <location>
        <begin position="143"/>
        <end position="161"/>
    </location>
</feature>
<gene>
    <name evidence="2" type="ORF">LX78_00847</name>
</gene>
<sequence>MVQLLYTSLILGIVNSYIFELLELLIVPLITIVYLIKIKEKSILFTLFLVTYSISDLINLIDQDRLYELIYFTCNCLYILSYLFLLFEILKTIKFKTILKKFSTHFVVLLLLNLYIIFVMATIINPIDFETSYLGSVRIIEHLYNFVLLSLLSMSFLNYLLHEDTKSLLMFCGCLAITFSELLLIGYYYLSEQMEALGFVSTLLNVCAFILFYFQASIKANRDSTSSVINY</sequence>
<evidence type="ECO:0000313" key="3">
    <source>
        <dbReference type="Proteomes" id="UP000245430"/>
    </source>
</evidence>